<keyword evidence="7" id="KW-1185">Reference proteome</keyword>
<dbReference type="InterPro" id="IPR050389">
    <property type="entry name" value="LysR-type_TF"/>
</dbReference>
<name>A0A5Q4ZF04_9BURK</name>
<keyword evidence="3" id="KW-0238">DNA-binding</keyword>
<dbReference type="Pfam" id="PF03466">
    <property type="entry name" value="LysR_substrate"/>
    <property type="match status" value="1"/>
</dbReference>
<accession>A0A5Q4ZF04</accession>
<dbReference type="InterPro" id="IPR036388">
    <property type="entry name" value="WH-like_DNA-bd_sf"/>
</dbReference>
<dbReference type="Gene3D" id="1.10.10.10">
    <property type="entry name" value="Winged helix-like DNA-binding domain superfamily/Winged helix DNA-binding domain"/>
    <property type="match status" value="1"/>
</dbReference>
<dbReference type="Proteomes" id="UP000325811">
    <property type="component" value="Chromosome II"/>
</dbReference>
<dbReference type="InterPro" id="IPR036390">
    <property type="entry name" value="WH_DNA-bd_sf"/>
</dbReference>
<comment type="similarity">
    <text evidence="1">Belongs to the LysR transcriptional regulatory family.</text>
</comment>
<protein>
    <submittedName>
        <fullName evidence="6">Transcriptional regulator</fullName>
    </submittedName>
</protein>
<proteinExistence type="inferred from homology"/>
<evidence type="ECO:0000256" key="2">
    <source>
        <dbReference type="ARBA" id="ARBA00023015"/>
    </source>
</evidence>
<dbReference type="GO" id="GO:0003700">
    <property type="term" value="F:DNA-binding transcription factor activity"/>
    <property type="evidence" value="ECO:0007669"/>
    <property type="project" value="InterPro"/>
</dbReference>
<reference evidence="6 7" key="1">
    <citation type="submission" date="2019-08" db="EMBL/GenBank/DDBJ databases">
        <authorList>
            <person name="Herpell B J."/>
        </authorList>
    </citation>
    <scope>NUCLEOTIDE SEQUENCE [LARGE SCALE GENOMIC DNA]</scope>
    <source>
        <strain evidence="7">Msb3</strain>
    </source>
</reference>
<dbReference type="SUPFAM" id="SSF46785">
    <property type="entry name" value="Winged helix' DNA-binding domain"/>
    <property type="match status" value="1"/>
</dbReference>
<evidence type="ECO:0000313" key="7">
    <source>
        <dbReference type="Proteomes" id="UP000325811"/>
    </source>
</evidence>
<dbReference type="PROSITE" id="PS50931">
    <property type="entry name" value="HTH_LYSR"/>
    <property type="match status" value="1"/>
</dbReference>
<evidence type="ECO:0000256" key="1">
    <source>
        <dbReference type="ARBA" id="ARBA00009437"/>
    </source>
</evidence>
<keyword evidence="2" id="KW-0805">Transcription regulation</keyword>
<gene>
    <name evidence="6" type="ORF">PDMSB3_3027</name>
</gene>
<evidence type="ECO:0000259" key="5">
    <source>
        <dbReference type="PROSITE" id="PS50931"/>
    </source>
</evidence>
<feature type="domain" description="HTH lysR-type" evidence="5">
    <location>
        <begin position="19"/>
        <end position="76"/>
    </location>
</feature>
<dbReference type="InterPro" id="IPR005119">
    <property type="entry name" value="LysR_subst-bd"/>
</dbReference>
<sequence>MHQTPYLNSANYDQEMPEPDLNLLFALDALLTEKNVTRAARSLHLSASAMSRTLTRLRAATGDPLLVRAGRNMVLTAYAEEIRKQTKNIVHEARSLLQPSPVMPDFSTLRRTLKIRANEAFVEAFGATLIAEVTALAPHVRLHFSSRSERNAEYLRNGSADLEIGVLEGMGPEVRVQALFRDHYLGVVRKGHPLEAEQEVTIGQYAAFGHVVAPHGRHIIDSLDAAIALSGFERTTVAIVPSFPAALAVARASDLVALLPASFMKSQYDSSVDACSFELPVATDRFTISQMWHPRLENDPVHRWLRQRVLTVCRQRVPF</sequence>
<dbReference type="CDD" id="cd08460">
    <property type="entry name" value="PBP2_DntR_like_1"/>
    <property type="match status" value="1"/>
</dbReference>
<dbReference type="KEGG" id="pdio:PDMSB3_3027.1"/>
<dbReference type="Gene3D" id="3.40.190.10">
    <property type="entry name" value="Periplasmic binding protein-like II"/>
    <property type="match status" value="2"/>
</dbReference>
<evidence type="ECO:0000313" key="6">
    <source>
        <dbReference type="EMBL" id="VVD34311.1"/>
    </source>
</evidence>
<dbReference type="EMBL" id="LR699554">
    <property type="protein sequence ID" value="VVD34311.1"/>
    <property type="molecule type" value="Genomic_DNA"/>
</dbReference>
<dbReference type="SUPFAM" id="SSF53850">
    <property type="entry name" value="Periplasmic binding protein-like II"/>
    <property type="match status" value="1"/>
</dbReference>
<dbReference type="GO" id="GO:0003677">
    <property type="term" value="F:DNA binding"/>
    <property type="evidence" value="ECO:0007669"/>
    <property type="project" value="UniProtKB-KW"/>
</dbReference>
<dbReference type="InterPro" id="IPR000847">
    <property type="entry name" value="LysR_HTH_N"/>
</dbReference>
<organism evidence="6 7">
    <name type="scientific">Paraburkholderia dioscoreae</name>
    <dbReference type="NCBI Taxonomy" id="2604047"/>
    <lineage>
        <taxon>Bacteria</taxon>
        <taxon>Pseudomonadati</taxon>
        <taxon>Pseudomonadota</taxon>
        <taxon>Betaproteobacteria</taxon>
        <taxon>Burkholderiales</taxon>
        <taxon>Burkholderiaceae</taxon>
        <taxon>Paraburkholderia</taxon>
    </lineage>
</organism>
<dbReference type="AlphaFoldDB" id="A0A5Q4ZF04"/>
<evidence type="ECO:0000256" key="3">
    <source>
        <dbReference type="ARBA" id="ARBA00023125"/>
    </source>
</evidence>
<dbReference type="Pfam" id="PF00126">
    <property type="entry name" value="HTH_1"/>
    <property type="match status" value="1"/>
</dbReference>
<evidence type="ECO:0000256" key="4">
    <source>
        <dbReference type="ARBA" id="ARBA00023163"/>
    </source>
</evidence>
<keyword evidence="4" id="KW-0804">Transcription</keyword>
<dbReference type="PANTHER" id="PTHR30118">
    <property type="entry name" value="HTH-TYPE TRANSCRIPTIONAL REGULATOR LEUO-RELATED"/>
    <property type="match status" value="1"/>
</dbReference>
<dbReference type="PANTHER" id="PTHR30118:SF15">
    <property type="entry name" value="TRANSCRIPTIONAL REGULATORY PROTEIN"/>
    <property type="match status" value="1"/>
</dbReference>